<comment type="subcellular location">
    <subcellularLocation>
        <location evidence="1">Secreted</location>
    </subcellularLocation>
</comment>
<dbReference type="AlphaFoldDB" id="A0AAE1Q4T4"/>
<dbReference type="InterPro" id="IPR029058">
    <property type="entry name" value="AB_hydrolase_fold"/>
</dbReference>
<sequence length="264" mass="28784">MYHGFNGHGKFGWILKSKTELLRQYECNVISVDWQTLVPSPFYPQAVHNVYTTANYTAAMIDWLHITSGLQPSLIHITGHSLGAHTAGLTGKYVTSGTVNRVTGLDPAGPSFYDKPSDQRIDKSNAAFVDIMHSNSGDLMQACFGLSAALGHVDFYPNGGMHQPGCVNTPEFDIDDWLDLAEDCSHMRSVDLWVESLTSVPSSSSSSLTFTSWPCTDWEAFTVANCTSCGQGCLNMGFHVQQGLNGSYFLHTNSTSPFALGNIQ</sequence>
<dbReference type="GO" id="GO:0016042">
    <property type="term" value="P:lipid catabolic process"/>
    <property type="evidence" value="ECO:0007669"/>
    <property type="project" value="TreeGrafter"/>
</dbReference>
<dbReference type="Proteomes" id="UP001292094">
    <property type="component" value="Unassembled WGS sequence"/>
</dbReference>
<evidence type="ECO:0000256" key="1">
    <source>
        <dbReference type="ARBA" id="ARBA00004613"/>
    </source>
</evidence>
<feature type="domain" description="Lipase" evidence="5">
    <location>
        <begin position="2"/>
        <end position="258"/>
    </location>
</feature>
<reference evidence="6" key="1">
    <citation type="submission" date="2023-11" db="EMBL/GenBank/DDBJ databases">
        <title>Genome assemblies of two species of porcelain crab, Petrolisthes cinctipes and Petrolisthes manimaculis (Anomura: Porcellanidae).</title>
        <authorList>
            <person name="Angst P."/>
        </authorList>
    </citation>
    <scope>NUCLEOTIDE SEQUENCE</scope>
    <source>
        <strain evidence="6">PB745_02</strain>
        <tissue evidence="6">Gill</tissue>
    </source>
</reference>
<dbReference type="GO" id="GO:0005615">
    <property type="term" value="C:extracellular space"/>
    <property type="evidence" value="ECO:0007669"/>
    <property type="project" value="TreeGrafter"/>
</dbReference>
<dbReference type="PANTHER" id="PTHR11610">
    <property type="entry name" value="LIPASE"/>
    <property type="match status" value="1"/>
</dbReference>
<evidence type="ECO:0000313" key="7">
    <source>
        <dbReference type="Proteomes" id="UP001292094"/>
    </source>
</evidence>
<keyword evidence="3" id="KW-0964">Secreted</keyword>
<dbReference type="InterPro" id="IPR013818">
    <property type="entry name" value="Lipase"/>
</dbReference>
<evidence type="ECO:0000256" key="4">
    <source>
        <dbReference type="RuleBase" id="RU004262"/>
    </source>
</evidence>
<evidence type="ECO:0000259" key="5">
    <source>
        <dbReference type="Pfam" id="PF00151"/>
    </source>
</evidence>
<dbReference type="EMBL" id="JAWZYT010000831">
    <property type="protein sequence ID" value="KAK4318447.1"/>
    <property type="molecule type" value="Genomic_DNA"/>
</dbReference>
<evidence type="ECO:0000313" key="6">
    <source>
        <dbReference type="EMBL" id="KAK4318447.1"/>
    </source>
</evidence>
<dbReference type="Pfam" id="PF00151">
    <property type="entry name" value="Lipase"/>
    <property type="match status" value="1"/>
</dbReference>
<dbReference type="InterPro" id="IPR000734">
    <property type="entry name" value="TAG_lipase"/>
</dbReference>
<dbReference type="SUPFAM" id="SSF53474">
    <property type="entry name" value="alpha/beta-Hydrolases"/>
    <property type="match status" value="1"/>
</dbReference>
<comment type="similarity">
    <text evidence="2 4">Belongs to the AB hydrolase superfamily. Lipase family.</text>
</comment>
<evidence type="ECO:0000256" key="2">
    <source>
        <dbReference type="ARBA" id="ARBA00010701"/>
    </source>
</evidence>
<name>A0AAE1Q4T4_9EUCA</name>
<accession>A0AAE1Q4T4</accession>
<organism evidence="6 7">
    <name type="scientific">Petrolisthes manimaculis</name>
    <dbReference type="NCBI Taxonomy" id="1843537"/>
    <lineage>
        <taxon>Eukaryota</taxon>
        <taxon>Metazoa</taxon>
        <taxon>Ecdysozoa</taxon>
        <taxon>Arthropoda</taxon>
        <taxon>Crustacea</taxon>
        <taxon>Multicrustacea</taxon>
        <taxon>Malacostraca</taxon>
        <taxon>Eumalacostraca</taxon>
        <taxon>Eucarida</taxon>
        <taxon>Decapoda</taxon>
        <taxon>Pleocyemata</taxon>
        <taxon>Anomura</taxon>
        <taxon>Galatheoidea</taxon>
        <taxon>Porcellanidae</taxon>
        <taxon>Petrolisthes</taxon>
    </lineage>
</organism>
<proteinExistence type="inferred from homology"/>
<protein>
    <recommendedName>
        <fullName evidence="5">Lipase domain-containing protein</fullName>
    </recommendedName>
</protein>
<evidence type="ECO:0000256" key="3">
    <source>
        <dbReference type="ARBA" id="ARBA00022525"/>
    </source>
</evidence>
<keyword evidence="7" id="KW-1185">Reference proteome</keyword>
<dbReference type="PRINTS" id="PR00821">
    <property type="entry name" value="TAGLIPASE"/>
</dbReference>
<dbReference type="Gene3D" id="3.40.50.1820">
    <property type="entry name" value="alpha/beta hydrolase"/>
    <property type="match status" value="1"/>
</dbReference>
<gene>
    <name evidence="6" type="ORF">Pmani_010556</name>
</gene>
<dbReference type="GO" id="GO:0016298">
    <property type="term" value="F:lipase activity"/>
    <property type="evidence" value="ECO:0007669"/>
    <property type="project" value="InterPro"/>
</dbReference>
<comment type="caution">
    <text evidence="6">The sequence shown here is derived from an EMBL/GenBank/DDBJ whole genome shotgun (WGS) entry which is preliminary data.</text>
</comment>